<dbReference type="SUPFAM" id="SSF109604">
    <property type="entry name" value="HD-domain/PDEase-like"/>
    <property type="match status" value="1"/>
</dbReference>
<dbReference type="PROSITE" id="PS51832">
    <property type="entry name" value="HD_GYP"/>
    <property type="match status" value="1"/>
</dbReference>
<comment type="caution">
    <text evidence="2">The sequence shown here is derived from an EMBL/GenBank/DDBJ whole genome shotgun (WGS) entry which is preliminary data.</text>
</comment>
<dbReference type="Pfam" id="PF13487">
    <property type="entry name" value="HD_5"/>
    <property type="match status" value="1"/>
</dbReference>
<dbReference type="CDD" id="cd00077">
    <property type="entry name" value="HDc"/>
    <property type="match status" value="1"/>
</dbReference>
<organism evidence="2 3">
    <name type="scientific">Polynucleobacter aenigmaticus</name>
    <dbReference type="NCBI Taxonomy" id="1743164"/>
    <lineage>
        <taxon>Bacteria</taxon>
        <taxon>Pseudomonadati</taxon>
        <taxon>Pseudomonadota</taxon>
        <taxon>Betaproteobacteria</taxon>
        <taxon>Burkholderiales</taxon>
        <taxon>Burkholderiaceae</taxon>
        <taxon>Polynucleobacter</taxon>
    </lineage>
</organism>
<dbReference type="InterPro" id="IPR003607">
    <property type="entry name" value="HD/PDEase_dom"/>
</dbReference>
<dbReference type="Gene3D" id="1.10.3210.10">
    <property type="entry name" value="Hypothetical protein af1432"/>
    <property type="match status" value="1"/>
</dbReference>
<reference evidence="2 3" key="1">
    <citation type="submission" date="2017-05" db="EMBL/GenBank/DDBJ databases">
        <title>Polynucleobacter sp. MWH-K35W1 isolated from the permanently anoxic monimolimnion of a meromictic lake.</title>
        <authorList>
            <person name="Hahn M.W."/>
        </authorList>
    </citation>
    <scope>NUCLEOTIDE SEQUENCE [LARGE SCALE GENOMIC DNA]</scope>
    <source>
        <strain evidence="2 3">MWH-K35W1</strain>
    </source>
</reference>
<dbReference type="EMBL" id="NGUO01000011">
    <property type="protein sequence ID" value="OWS71281.1"/>
    <property type="molecule type" value="Genomic_DNA"/>
</dbReference>
<dbReference type="AlphaFoldDB" id="A0A254Q357"/>
<evidence type="ECO:0000313" key="3">
    <source>
        <dbReference type="Proteomes" id="UP000198104"/>
    </source>
</evidence>
<protein>
    <recommendedName>
        <fullName evidence="1">HD-GYP domain-containing protein</fullName>
    </recommendedName>
</protein>
<name>A0A254Q357_9BURK</name>
<dbReference type="InterPro" id="IPR052020">
    <property type="entry name" value="Cyclic_di-GMP/3'3'-cGAMP_PDE"/>
</dbReference>
<accession>A0A254Q357</accession>
<dbReference type="GO" id="GO:0008081">
    <property type="term" value="F:phosphoric diester hydrolase activity"/>
    <property type="evidence" value="ECO:0007669"/>
    <property type="project" value="UniProtKB-ARBA"/>
</dbReference>
<dbReference type="PANTHER" id="PTHR45228">
    <property type="entry name" value="CYCLIC DI-GMP PHOSPHODIESTERASE TM_0186-RELATED"/>
    <property type="match status" value="1"/>
</dbReference>
<keyword evidence="3" id="KW-1185">Reference proteome</keyword>
<dbReference type="InterPro" id="IPR037522">
    <property type="entry name" value="HD_GYP_dom"/>
</dbReference>
<feature type="domain" description="HD-GYP" evidence="1">
    <location>
        <begin position="1"/>
        <end position="106"/>
    </location>
</feature>
<evidence type="ECO:0000259" key="1">
    <source>
        <dbReference type="PROSITE" id="PS51832"/>
    </source>
</evidence>
<evidence type="ECO:0000313" key="2">
    <source>
        <dbReference type="EMBL" id="OWS71281.1"/>
    </source>
</evidence>
<sequence>MRNGKFQNEAIRMAADIAVSHHEKWNGKGYPAELSGESIPLSARIMAISDMYDALVFVRPYKKSWTHEHAVEDIIRNKNIAFDPPIVEAFVLESENFKEIKNMYRDSWTIFYLH</sequence>
<gene>
    <name evidence="2" type="ORF">CBI30_07490</name>
</gene>
<proteinExistence type="predicted"/>
<dbReference type="Proteomes" id="UP000198104">
    <property type="component" value="Unassembled WGS sequence"/>
</dbReference>